<evidence type="ECO:0000313" key="2">
    <source>
        <dbReference type="EMBL" id="SMO61801.1"/>
    </source>
</evidence>
<protein>
    <submittedName>
        <fullName evidence="2">Uncharacterized protein</fullName>
    </submittedName>
</protein>
<gene>
    <name evidence="2" type="ORF">SAMN06264849_104135</name>
</gene>
<dbReference type="Proteomes" id="UP000315636">
    <property type="component" value="Unassembled WGS sequence"/>
</dbReference>
<evidence type="ECO:0000256" key="1">
    <source>
        <dbReference type="SAM" id="MobiDB-lite"/>
    </source>
</evidence>
<dbReference type="RefSeq" id="WP_185956133.1">
    <property type="nucleotide sequence ID" value="NZ_FXTI01000004.1"/>
</dbReference>
<name>A0A521CSV2_9BACL</name>
<dbReference type="EMBL" id="FXTI01000004">
    <property type="protein sequence ID" value="SMO61801.1"/>
    <property type="molecule type" value="Genomic_DNA"/>
</dbReference>
<feature type="region of interest" description="Disordered" evidence="1">
    <location>
        <begin position="1"/>
        <end position="49"/>
    </location>
</feature>
<feature type="compositionally biased region" description="Basic and acidic residues" evidence="1">
    <location>
        <begin position="28"/>
        <end position="49"/>
    </location>
</feature>
<proteinExistence type="predicted"/>
<evidence type="ECO:0000313" key="3">
    <source>
        <dbReference type="Proteomes" id="UP000315636"/>
    </source>
</evidence>
<keyword evidence="3" id="KW-1185">Reference proteome</keyword>
<organism evidence="2 3">
    <name type="scientific">Melghirimyces algeriensis</name>
    <dbReference type="NCBI Taxonomy" id="910412"/>
    <lineage>
        <taxon>Bacteria</taxon>
        <taxon>Bacillati</taxon>
        <taxon>Bacillota</taxon>
        <taxon>Bacilli</taxon>
        <taxon>Bacillales</taxon>
        <taxon>Thermoactinomycetaceae</taxon>
        <taxon>Melghirimyces</taxon>
    </lineage>
</organism>
<dbReference type="AlphaFoldDB" id="A0A521CSV2"/>
<sequence length="49" mass="5837">MRIPEMPSPERNPEISTPREPITTSPEQPDRGGDPERRRKEPDREKRER</sequence>
<reference evidence="2 3" key="1">
    <citation type="submission" date="2017-05" db="EMBL/GenBank/DDBJ databases">
        <authorList>
            <person name="Varghese N."/>
            <person name="Submissions S."/>
        </authorList>
    </citation>
    <scope>NUCLEOTIDE SEQUENCE [LARGE SCALE GENOMIC DNA]</scope>
    <source>
        <strain evidence="2 3">DSM 45474</strain>
    </source>
</reference>
<accession>A0A521CSV2</accession>